<name>A0A3N0I0N3_9FIRM</name>
<feature type="domain" description="HTH tetR-type" evidence="3">
    <location>
        <begin position="28"/>
        <end position="88"/>
    </location>
</feature>
<organism evidence="4 5">
    <name type="scientific">Absicoccus porci</name>
    <dbReference type="NCBI Taxonomy" id="2486576"/>
    <lineage>
        <taxon>Bacteria</taxon>
        <taxon>Bacillati</taxon>
        <taxon>Bacillota</taxon>
        <taxon>Erysipelotrichia</taxon>
        <taxon>Erysipelotrichales</taxon>
        <taxon>Erysipelotrichaceae</taxon>
        <taxon>Absicoccus</taxon>
    </lineage>
</organism>
<dbReference type="EMBL" id="RJQC01000002">
    <property type="protein sequence ID" value="RNM30589.1"/>
    <property type="molecule type" value="Genomic_DNA"/>
</dbReference>
<comment type="caution">
    <text evidence="4">The sequence shown here is derived from an EMBL/GenBank/DDBJ whole genome shotgun (WGS) entry which is preliminary data.</text>
</comment>
<dbReference type="PROSITE" id="PS50977">
    <property type="entry name" value="HTH_TETR_2"/>
    <property type="match status" value="1"/>
</dbReference>
<dbReference type="SUPFAM" id="SSF46689">
    <property type="entry name" value="Homeodomain-like"/>
    <property type="match status" value="1"/>
</dbReference>
<dbReference type="InterPro" id="IPR009057">
    <property type="entry name" value="Homeodomain-like_sf"/>
</dbReference>
<dbReference type="Proteomes" id="UP000276568">
    <property type="component" value="Unassembled WGS sequence"/>
</dbReference>
<gene>
    <name evidence="4" type="ORF">EDX97_07350</name>
</gene>
<evidence type="ECO:0000256" key="1">
    <source>
        <dbReference type="ARBA" id="ARBA00023125"/>
    </source>
</evidence>
<dbReference type="GO" id="GO:0003677">
    <property type="term" value="F:DNA binding"/>
    <property type="evidence" value="ECO:0007669"/>
    <property type="project" value="UniProtKB-UniRule"/>
</dbReference>
<dbReference type="Gene3D" id="1.10.357.10">
    <property type="entry name" value="Tetracycline Repressor, domain 2"/>
    <property type="match status" value="1"/>
</dbReference>
<dbReference type="PANTHER" id="PTHR43479:SF7">
    <property type="entry name" value="TETR-FAMILY TRANSCRIPTIONAL REGULATOR"/>
    <property type="match status" value="1"/>
</dbReference>
<accession>A0A3N0I0N3</accession>
<reference evidence="4 5" key="1">
    <citation type="submission" date="2018-11" db="EMBL/GenBank/DDBJ databases">
        <title>Clostridium sp. nov., a member of the family Erysipelotrichaceae isolated from pig faeces.</title>
        <authorList>
            <person name="Chang Y.-H."/>
        </authorList>
    </citation>
    <scope>NUCLEOTIDE SEQUENCE [LARGE SCALE GENOMIC DNA]</scope>
    <source>
        <strain evidence="4 5">YH-panp20</strain>
    </source>
</reference>
<dbReference type="RefSeq" id="WP_128520499.1">
    <property type="nucleotide sequence ID" value="NZ_JALFCT010000010.1"/>
</dbReference>
<dbReference type="InterPro" id="IPR050624">
    <property type="entry name" value="HTH-type_Tx_Regulator"/>
</dbReference>
<evidence type="ECO:0000256" key="2">
    <source>
        <dbReference type="PROSITE-ProRule" id="PRU00335"/>
    </source>
</evidence>
<proteinExistence type="predicted"/>
<evidence type="ECO:0000259" key="3">
    <source>
        <dbReference type="PROSITE" id="PS50977"/>
    </source>
</evidence>
<evidence type="ECO:0000313" key="4">
    <source>
        <dbReference type="EMBL" id="RNM30589.1"/>
    </source>
</evidence>
<protein>
    <submittedName>
        <fullName evidence="4">TetR/AcrR family transcriptional regulator</fullName>
    </submittedName>
</protein>
<feature type="DNA-binding region" description="H-T-H motif" evidence="2">
    <location>
        <begin position="51"/>
        <end position="70"/>
    </location>
</feature>
<dbReference type="AlphaFoldDB" id="A0A3N0I0N3"/>
<sequence>MKSIPNLKYIEDFSTIGKDLLTMDRRIIKTKQAIESAYFRLLQANPGKRISITSIAKEANIDRKTFYLHYNTCEDIIKDFAHRKIVELFSQLNDDHFFQDPYNSKEVFKIFNQFIQSDLHLYQFFSSDSLYDLFWPPFEKECISYLKDIYAEELGMKPIEKEVYITYFFSGLLAVYTNYFRSSDKMSLDEVNQLLYQISFYGIQSTMQKKEDDHSSPSIYLSTRK</sequence>
<dbReference type="PANTHER" id="PTHR43479">
    <property type="entry name" value="ACREF/ENVCD OPERON REPRESSOR-RELATED"/>
    <property type="match status" value="1"/>
</dbReference>
<dbReference type="InterPro" id="IPR001647">
    <property type="entry name" value="HTH_TetR"/>
</dbReference>
<keyword evidence="1 2" id="KW-0238">DNA-binding</keyword>
<keyword evidence="5" id="KW-1185">Reference proteome</keyword>
<evidence type="ECO:0000313" key="5">
    <source>
        <dbReference type="Proteomes" id="UP000276568"/>
    </source>
</evidence>